<proteinExistence type="predicted"/>
<organism evidence="1">
    <name type="scientific">Arundo donax</name>
    <name type="common">Giant reed</name>
    <name type="synonym">Donax arundinaceus</name>
    <dbReference type="NCBI Taxonomy" id="35708"/>
    <lineage>
        <taxon>Eukaryota</taxon>
        <taxon>Viridiplantae</taxon>
        <taxon>Streptophyta</taxon>
        <taxon>Embryophyta</taxon>
        <taxon>Tracheophyta</taxon>
        <taxon>Spermatophyta</taxon>
        <taxon>Magnoliopsida</taxon>
        <taxon>Liliopsida</taxon>
        <taxon>Poales</taxon>
        <taxon>Poaceae</taxon>
        <taxon>PACMAD clade</taxon>
        <taxon>Arundinoideae</taxon>
        <taxon>Arundineae</taxon>
        <taxon>Arundo</taxon>
    </lineage>
</organism>
<name>A0A0A9B709_ARUDO</name>
<sequence>MTRCALNRRE</sequence>
<evidence type="ECO:0000313" key="1">
    <source>
        <dbReference type="EMBL" id="JAD55082.1"/>
    </source>
</evidence>
<dbReference type="EMBL" id="GBRH01242813">
    <property type="protein sequence ID" value="JAD55082.1"/>
    <property type="molecule type" value="Transcribed_RNA"/>
</dbReference>
<accession>A0A0A9B709</accession>
<protein>
    <submittedName>
        <fullName evidence="1">Uncharacterized protein</fullName>
    </submittedName>
</protein>
<reference evidence="1" key="2">
    <citation type="journal article" date="2015" name="Data Brief">
        <title>Shoot transcriptome of the giant reed, Arundo donax.</title>
        <authorList>
            <person name="Barrero R.A."/>
            <person name="Guerrero F.D."/>
            <person name="Moolhuijzen P."/>
            <person name="Goolsby J.A."/>
            <person name="Tidwell J."/>
            <person name="Bellgard S.E."/>
            <person name="Bellgard M.I."/>
        </authorList>
    </citation>
    <scope>NUCLEOTIDE SEQUENCE</scope>
    <source>
        <tissue evidence="1">Shoot tissue taken approximately 20 cm above the soil surface</tissue>
    </source>
</reference>
<reference evidence="1" key="1">
    <citation type="submission" date="2014-09" db="EMBL/GenBank/DDBJ databases">
        <authorList>
            <person name="Magalhaes I.L.F."/>
            <person name="Oliveira U."/>
            <person name="Santos F.R."/>
            <person name="Vidigal T.H.D.A."/>
            <person name="Brescovit A.D."/>
            <person name="Santos A.J."/>
        </authorList>
    </citation>
    <scope>NUCLEOTIDE SEQUENCE</scope>
    <source>
        <tissue evidence="1">Shoot tissue taken approximately 20 cm above the soil surface</tissue>
    </source>
</reference>